<protein>
    <recommendedName>
        <fullName evidence="2">VHS domain-containing protein</fullName>
    </recommendedName>
</protein>
<comment type="caution">
    <text evidence="3">The sequence shown here is derived from an EMBL/GenBank/DDBJ whole genome shotgun (WGS) entry which is preliminary data.</text>
</comment>
<name>A0AAE1JH28_9FABA</name>
<organism evidence="3 4">
    <name type="scientific">Acacia crassicarpa</name>
    <name type="common">northern wattle</name>
    <dbReference type="NCBI Taxonomy" id="499986"/>
    <lineage>
        <taxon>Eukaryota</taxon>
        <taxon>Viridiplantae</taxon>
        <taxon>Streptophyta</taxon>
        <taxon>Embryophyta</taxon>
        <taxon>Tracheophyta</taxon>
        <taxon>Spermatophyta</taxon>
        <taxon>Magnoliopsida</taxon>
        <taxon>eudicotyledons</taxon>
        <taxon>Gunneridae</taxon>
        <taxon>Pentapetalae</taxon>
        <taxon>rosids</taxon>
        <taxon>fabids</taxon>
        <taxon>Fabales</taxon>
        <taxon>Fabaceae</taxon>
        <taxon>Caesalpinioideae</taxon>
        <taxon>mimosoid clade</taxon>
        <taxon>Acacieae</taxon>
        <taxon>Acacia</taxon>
    </lineage>
</organism>
<dbReference type="PANTHER" id="PTHR45898:SF14">
    <property type="entry name" value="TOM1-LIKE PROTEIN 4"/>
    <property type="match status" value="1"/>
</dbReference>
<dbReference type="AlphaFoldDB" id="A0AAE1JH28"/>
<dbReference type="InterPro" id="IPR002014">
    <property type="entry name" value="VHS_dom"/>
</dbReference>
<evidence type="ECO:0000313" key="4">
    <source>
        <dbReference type="Proteomes" id="UP001293593"/>
    </source>
</evidence>
<feature type="domain" description="VHS" evidence="2">
    <location>
        <begin position="56"/>
        <end position="133"/>
    </location>
</feature>
<dbReference type="PANTHER" id="PTHR45898">
    <property type="entry name" value="TOM1-LIKE PROTEIN"/>
    <property type="match status" value="1"/>
</dbReference>
<dbReference type="CDD" id="cd03561">
    <property type="entry name" value="VHS"/>
    <property type="match status" value="1"/>
</dbReference>
<sequence length="181" mass="20309">MRRKPGIGGLQSVAAARNQFRLVGENAAQIKTDMMKGLLATFLSQLEEFSRKHKALETLSKYCGENVFHIIQQDMLQEMIKIVKKKKPALNVREKILMLINTWQEALGGRTGRYPQYHAAYNNELKSAGVEFLPQEENSVPFFTPPPTQRTVDSTAQHDDAGVQASLLPDASGLRLLPLEF</sequence>
<reference evidence="3" key="1">
    <citation type="submission" date="2023-10" db="EMBL/GenBank/DDBJ databases">
        <title>Chromosome-level genome of the transformable northern wattle, Acacia crassicarpa.</title>
        <authorList>
            <person name="Massaro I."/>
            <person name="Sinha N.R."/>
            <person name="Poethig S."/>
            <person name="Leichty A.R."/>
        </authorList>
    </citation>
    <scope>NUCLEOTIDE SEQUENCE</scope>
    <source>
        <strain evidence="3">Acra3RX</strain>
        <tissue evidence="3">Leaf</tissue>
    </source>
</reference>
<dbReference type="PROSITE" id="PS50179">
    <property type="entry name" value="VHS"/>
    <property type="match status" value="1"/>
</dbReference>
<accession>A0AAE1JH28</accession>
<gene>
    <name evidence="3" type="ORF">QN277_023339</name>
</gene>
<dbReference type="SUPFAM" id="SSF48464">
    <property type="entry name" value="ENTH/VHS domain"/>
    <property type="match status" value="1"/>
</dbReference>
<comment type="similarity">
    <text evidence="1">Belongs to the TOM1 family.</text>
</comment>
<keyword evidence="4" id="KW-1185">Reference proteome</keyword>
<dbReference type="GO" id="GO:0043328">
    <property type="term" value="P:protein transport to vacuole involved in ubiquitin-dependent protein catabolic process via the multivesicular body sorting pathway"/>
    <property type="evidence" value="ECO:0007669"/>
    <property type="project" value="InterPro"/>
</dbReference>
<dbReference type="EMBL" id="JAWXYG010000006">
    <property type="protein sequence ID" value="KAK4270285.1"/>
    <property type="molecule type" value="Genomic_DNA"/>
</dbReference>
<dbReference type="GO" id="GO:0043130">
    <property type="term" value="F:ubiquitin binding"/>
    <property type="evidence" value="ECO:0007669"/>
    <property type="project" value="InterPro"/>
</dbReference>
<dbReference type="Gene3D" id="1.25.40.90">
    <property type="match status" value="1"/>
</dbReference>
<dbReference type="Proteomes" id="UP001293593">
    <property type="component" value="Unassembled WGS sequence"/>
</dbReference>
<evidence type="ECO:0000313" key="3">
    <source>
        <dbReference type="EMBL" id="KAK4270285.1"/>
    </source>
</evidence>
<evidence type="ECO:0000259" key="2">
    <source>
        <dbReference type="PROSITE" id="PS50179"/>
    </source>
</evidence>
<proteinExistence type="inferred from homology"/>
<dbReference type="InterPro" id="IPR008942">
    <property type="entry name" value="ENTH_VHS"/>
</dbReference>
<evidence type="ECO:0000256" key="1">
    <source>
        <dbReference type="ARBA" id="ARBA00007708"/>
    </source>
</evidence>
<dbReference type="GO" id="GO:0035091">
    <property type="term" value="F:phosphatidylinositol binding"/>
    <property type="evidence" value="ECO:0007669"/>
    <property type="project" value="InterPro"/>
</dbReference>
<dbReference type="InterPro" id="IPR044836">
    <property type="entry name" value="TOL_plant"/>
</dbReference>